<dbReference type="Proteomes" id="UP000190044">
    <property type="component" value="Unassembled WGS sequence"/>
</dbReference>
<evidence type="ECO:0000313" key="10">
    <source>
        <dbReference type="EMBL" id="SKB96180.1"/>
    </source>
</evidence>
<dbReference type="PANTHER" id="PTHR30026:SF22">
    <property type="entry name" value="OUTER MEMBRANE EFFLUX PROTEIN"/>
    <property type="match status" value="1"/>
</dbReference>
<feature type="chain" id="PRO_5012956367" evidence="9">
    <location>
        <begin position="45"/>
        <end position="481"/>
    </location>
</feature>
<feature type="signal peptide" evidence="9">
    <location>
        <begin position="1"/>
        <end position="44"/>
    </location>
</feature>
<evidence type="ECO:0000256" key="3">
    <source>
        <dbReference type="ARBA" id="ARBA00022448"/>
    </source>
</evidence>
<comment type="similarity">
    <text evidence="2">Belongs to the outer membrane factor (OMF) (TC 1.B.17) family.</text>
</comment>
<dbReference type="GO" id="GO:0015288">
    <property type="term" value="F:porin activity"/>
    <property type="evidence" value="ECO:0007669"/>
    <property type="project" value="TreeGrafter"/>
</dbReference>
<evidence type="ECO:0000256" key="1">
    <source>
        <dbReference type="ARBA" id="ARBA00004442"/>
    </source>
</evidence>
<evidence type="ECO:0000256" key="6">
    <source>
        <dbReference type="ARBA" id="ARBA00023136"/>
    </source>
</evidence>
<dbReference type="Gene3D" id="1.20.1600.10">
    <property type="entry name" value="Outer membrane efflux proteins (OEP)"/>
    <property type="match status" value="1"/>
</dbReference>
<keyword evidence="3" id="KW-0813">Transport</keyword>
<dbReference type="GO" id="GO:0009279">
    <property type="term" value="C:cell outer membrane"/>
    <property type="evidence" value="ECO:0007669"/>
    <property type="project" value="UniProtKB-SubCell"/>
</dbReference>
<feature type="coiled-coil region" evidence="8">
    <location>
        <begin position="203"/>
        <end position="233"/>
    </location>
</feature>
<reference evidence="11" key="1">
    <citation type="submission" date="2017-02" db="EMBL/GenBank/DDBJ databases">
        <authorList>
            <person name="Varghese N."/>
            <person name="Submissions S."/>
        </authorList>
    </citation>
    <scope>NUCLEOTIDE SEQUENCE [LARGE SCALE GENOMIC DNA]</scope>
    <source>
        <strain evidence="11">R11H</strain>
    </source>
</reference>
<protein>
    <submittedName>
        <fullName evidence="10">Outer membrane protein, adhesin transport system</fullName>
    </submittedName>
</protein>
<evidence type="ECO:0000256" key="2">
    <source>
        <dbReference type="ARBA" id="ARBA00007613"/>
    </source>
</evidence>
<comment type="subcellular location">
    <subcellularLocation>
        <location evidence="1">Cell outer membrane</location>
    </subcellularLocation>
</comment>
<keyword evidence="5" id="KW-0812">Transmembrane</keyword>
<keyword evidence="8" id="KW-0175">Coiled coil</keyword>
<evidence type="ECO:0000256" key="7">
    <source>
        <dbReference type="ARBA" id="ARBA00023237"/>
    </source>
</evidence>
<keyword evidence="11" id="KW-1185">Reference proteome</keyword>
<dbReference type="GO" id="GO:0015562">
    <property type="term" value="F:efflux transmembrane transporter activity"/>
    <property type="evidence" value="ECO:0007669"/>
    <property type="project" value="InterPro"/>
</dbReference>
<keyword evidence="9" id="KW-0732">Signal</keyword>
<dbReference type="GO" id="GO:1990281">
    <property type="term" value="C:efflux pump complex"/>
    <property type="evidence" value="ECO:0007669"/>
    <property type="project" value="TreeGrafter"/>
</dbReference>
<evidence type="ECO:0000256" key="9">
    <source>
        <dbReference type="SAM" id="SignalP"/>
    </source>
</evidence>
<dbReference type="InterPro" id="IPR003423">
    <property type="entry name" value="OMP_efflux"/>
</dbReference>
<organism evidence="10 11">
    <name type="scientific">Sphingopyxis flava</name>
    <dbReference type="NCBI Taxonomy" id="1507287"/>
    <lineage>
        <taxon>Bacteria</taxon>
        <taxon>Pseudomonadati</taxon>
        <taxon>Pseudomonadota</taxon>
        <taxon>Alphaproteobacteria</taxon>
        <taxon>Sphingomonadales</taxon>
        <taxon>Sphingomonadaceae</taxon>
        <taxon>Sphingopyxis</taxon>
    </lineage>
</organism>
<sequence length="481" mass="53188">MGCVNRKTVGLKLAFGKELGDQMRKFTFLASAALVFAAATPAFAQVSMQEAISLAVKTNPEILQAQFNKEAIEFERKQAQGLFHPRIDVEGSAGVRRLENSTRRALGIANDELYPLELSLGGEWTLIDFGRRRGELLRQAARVDGASLRVLERSEFVALEVARQYLDLLLQQRVLAASQDNAAFHRALVEDLGQGVNQGSISVADLQQAEERLQAATARQEEAQQAYNEANITLRRLTGLDITQPSLPPALASALPTTLDQAVGLARTRNPLVREATADVDSANAAAASAKGDLYPTVGVEVRGRIGDDIDGFRGETNDLQARAVLRWNLWDGGINRAKLQEMVRRASQSRYRLHELQREAEQDVRTAWSVMQTQGNLVGVLERQNQVSDDLLLSYRSQFNVGRRSLLDVLDAQNTRYNTQVRLETARFSQIFAQYQALAATNSFLDALNVAPGTGAGETEREQFRYGPPVPAELQRRVYP</sequence>
<name>A0A1T5FJ30_9SPHN</name>
<dbReference type="AlphaFoldDB" id="A0A1T5FJ30"/>
<evidence type="ECO:0000313" key="11">
    <source>
        <dbReference type="Proteomes" id="UP000190044"/>
    </source>
</evidence>
<accession>A0A1T5FJ30</accession>
<evidence type="ECO:0000256" key="4">
    <source>
        <dbReference type="ARBA" id="ARBA00022452"/>
    </source>
</evidence>
<gene>
    <name evidence="10" type="ORF">SAMN06295937_10373</name>
</gene>
<dbReference type="PANTHER" id="PTHR30026">
    <property type="entry name" value="OUTER MEMBRANE PROTEIN TOLC"/>
    <property type="match status" value="1"/>
</dbReference>
<keyword evidence="7" id="KW-0998">Cell outer membrane</keyword>
<keyword evidence="4" id="KW-1134">Transmembrane beta strand</keyword>
<keyword evidence="6" id="KW-0472">Membrane</keyword>
<dbReference type="SUPFAM" id="SSF56954">
    <property type="entry name" value="Outer membrane efflux proteins (OEP)"/>
    <property type="match status" value="1"/>
</dbReference>
<evidence type="ECO:0000256" key="5">
    <source>
        <dbReference type="ARBA" id="ARBA00022692"/>
    </source>
</evidence>
<evidence type="ECO:0000256" key="8">
    <source>
        <dbReference type="SAM" id="Coils"/>
    </source>
</evidence>
<dbReference type="Pfam" id="PF02321">
    <property type="entry name" value="OEP"/>
    <property type="match status" value="2"/>
</dbReference>
<proteinExistence type="inferred from homology"/>
<dbReference type="InterPro" id="IPR051906">
    <property type="entry name" value="TolC-like"/>
</dbReference>
<dbReference type="EMBL" id="FUYP01000037">
    <property type="protein sequence ID" value="SKB96180.1"/>
    <property type="molecule type" value="Genomic_DNA"/>
</dbReference>